<evidence type="ECO:0000313" key="1">
    <source>
        <dbReference type="EMBL" id="GKV10569.1"/>
    </source>
</evidence>
<comment type="caution">
    <text evidence="1">The sequence shown here is derived from an EMBL/GenBank/DDBJ whole genome shotgun (WGS) entry which is preliminary data.</text>
</comment>
<evidence type="ECO:0000313" key="2">
    <source>
        <dbReference type="Proteomes" id="UP001054252"/>
    </source>
</evidence>
<organism evidence="1 2">
    <name type="scientific">Rubroshorea leprosula</name>
    <dbReference type="NCBI Taxonomy" id="152421"/>
    <lineage>
        <taxon>Eukaryota</taxon>
        <taxon>Viridiplantae</taxon>
        <taxon>Streptophyta</taxon>
        <taxon>Embryophyta</taxon>
        <taxon>Tracheophyta</taxon>
        <taxon>Spermatophyta</taxon>
        <taxon>Magnoliopsida</taxon>
        <taxon>eudicotyledons</taxon>
        <taxon>Gunneridae</taxon>
        <taxon>Pentapetalae</taxon>
        <taxon>rosids</taxon>
        <taxon>malvids</taxon>
        <taxon>Malvales</taxon>
        <taxon>Dipterocarpaceae</taxon>
        <taxon>Rubroshorea</taxon>
    </lineage>
</organism>
<accession>A0AAV5J7J6</accession>
<protein>
    <submittedName>
        <fullName evidence="1">Uncharacterized protein</fullName>
    </submittedName>
</protein>
<dbReference type="AlphaFoldDB" id="A0AAV5J7J6"/>
<dbReference type="EMBL" id="BPVZ01000032">
    <property type="protein sequence ID" value="GKV10569.1"/>
    <property type="molecule type" value="Genomic_DNA"/>
</dbReference>
<dbReference type="PANTHER" id="PTHR11439">
    <property type="entry name" value="GAG-POL-RELATED RETROTRANSPOSON"/>
    <property type="match status" value="1"/>
</dbReference>
<dbReference type="InterPro" id="IPR043502">
    <property type="entry name" value="DNA/RNA_pol_sf"/>
</dbReference>
<dbReference type="SUPFAM" id="SSF56672">
    <property type="entry name" value="DNA/RNA polymerases"/>
    <property type="match status" value="1"/>
</dbReference>
<reference evidence="1 2" key="1">
    <citation type="journal article" date="2021" name="Commun. Biol.">
        <title>The genome of Shorea leprosula (Dipterocarpaceae) highlights the ecological relevance of drought in aseasonal tropical rainforests.</title>
        <authorList>
            <person name="Ng K.K.S."/>
            <person name="Kobayashi M.J."/>
            <person name="Fawcett J.A."/>
            <person name="Hatakeyama M."/>
            <person name="Paape T."/>
            <person name="Ng C.H."/>
            <person name="Ang C.C."/>
            <person name="Tnah L.H."/>
            <person name="Lee C.T."/>
            <person name="Nishiyama T."/>
            <person name="Sese J."/>
            <person name="O'Brien M.J."/>
            <person name="Copetti D."/>
            <person name="Mohd Noor M.I."/>
            <person name="Ong R.C."/>
            <person name="Putra M."/>
            <person name="Sireger I.Z."/>
            <person name="Indrioko S."/>
            <person name="Kosugi Y."/>
            <person name="Izuno A."/>
            <person name="Isagi Y."/>
            <person name="Lee S.L."/>
            <person name="Shimizu K.K."/>
        </authorList>
    </citation>
    <scope>NUCLEOTIDE SEQUENCE [LARGE SCALE GENOMIC DNA]</scope>
    <source>
        <strain evidence="1">214</strain>
    </source>
</reference>
<keyword evidence="2" id="KW-1185">Reference proteome</keyword>
<dbReference type="CDD" id="cd09272">
    <property type="entry name" value="RNase_HI_RT_Ty1"/>
    <property type="match status" value="1"/>
</dbReference>
<dbReference type="Proteomes" id="UP001054252">
    <property type="component" value="Unassembled WGS sequence"/>
</dbReference>
<name>A0AAV5J7J6_9ROSI</name>
<sequence>MPSSGQTIPSASTVLVLVSSSGSSVENLVVPSCSSSALSPFLVKESSPAVRRHPMVTRSQDGTRRVHTLPSLLSIAVPIQEPKSFSHAVCSLEWCTAMVKEYSTLLSMFLNQSKYILELLERAGIKDCQVVATPLDSKKKLAATDSLPYFNLSGYRSIVGALQYATFTRWDIAFAVQQKQSTVSHSSAEAEYCALANAVAKATWVHQLLSELSLFLSSPTTVYCDNISALHMSSNPVQHHRTNHIEIDLHFVWEKVASQLVQLHHVPTCHQWADILTKALPIQQFSSLRTNLSILSHIAQSEGG</sequence>
<proteinExistence type="predicted"/>
<dbReference type="PANTHER" id="PTHR11439:SF467">
    <property type="entry name" value="INTEGRASE CATALYTIC DOMAIN-CONTAINING PROTEIN"/>
    <property type="match status" value="1"/>
</dbReference>
<gene>
    <name evidence="1" type="ORF">SLEP1_g21913</name>
</gene>